<organism evidence="1 2">
    <name type="scientific">Fusarium redolens</name>
    <dbReference type="NCBI Taxonomy" id="48865"/>
    <lineage>
        <taxon>Eukaryota</taxon>
        <taxon>Fungi</taxon>
        <taxon>Dikarya</taxon>
        <taxon>Ascomycota</taxon>
        <taxon>Pezizomycotina</taxon>
        <taxon>Sordariomycetes</taxon>
        <taxon>Hypocreomycetidae</taxon>
        <taxon>Hypocreales</taxon>
        <taxon>Nectriaceae</taxon>
        <taxon>Fusarium</taxon>
        <taxon>Fusarium redolens species complex</taxon>
    </lineage>
</organism>
<accession>A0A9P9HKN9</accession>
<gene>
    <name evidence="1" type="ORF">BKA55DRAFT_505478</name>
</gene>
<dbReference type="AlphaFoldDB" id="A0A9P9HKN9"/>
<comment type="caution">
    <text evidence="1">The sequence shown here is derived from an EMBL/GenBank/DDBJ whole genome shotgun (WGS) entry which is preliminary data.</text>
</comment>
<proteinExistence type="predicted"/>
<reference evidence="1" key="1">
    <citation type="journal article" date="2021" name="Nat. Commun.">
        <title>Genetic determinants of endophytism in the Arabidopsis root mycobiome.</title>
        <authorList>
            <person name="Mesny F."/>
            <person name="Miyauchi S."/>
            <person name="Thiergart T."/>
            <person name="Pickel B."/>
            <person name="Atanasova L."/>
            <person name="Karlsson M."/>
            <person name="Huettel B."/>
            <person name="Barry K.W."/>
            <person name="Haridas S."/>
            <person name="Chen C."/>
            <person name="Bauer D."/>
            <person name="Andreopoulos W."/>
            <person name="Pangilinan J."/>
            <person name="LaButti K."/>
            <person name="Riley R."/>
            <person name="Lipzen A."/>
            <person name="Clum A."/>
            <person name="Drula E."/>
            <person name="Henrissat B."/>
            <person name="Kohler A."/>
            <person name="Grigoriev I.V."/>
            <person name="Martin F.M."/>
            <person name="Hacquard S."/>
        </authorList>
    </citation>
    <scope>NUCLEOTIDE SEQUENCE</scope>
    <source>
        <strain evidence="1">MPI-CAGE-AT-0023</strain>
    </source>
</reference>
<evidence type="ECO:0000313" key="1">
    <source>
        <dbReference type="EMBL" id="KAH7259369.1"/>
    </source>
</evidence>
<dbReference type="RefSeq" id="XP_046052077.1">
    <property type="nucleotide sequence ID" value="XM_046187193.1"/>
</dbReference>
<dbReference type="OrthoDB" id="2984728at2759"/>
<dbReference type="GeneID" id="70217147"/>
<dbReference type="EMBL" id="JAGMUX010000005">
    <property type="protein sequence ID" value="KAH7259369.1"/>
    <property type="molecule type" value="Genomic_DNA"/>
</dbReference>
<name>A0A9P9HKN9_FUSRE</name>
<dbReference type="Proteomes" id="UP000720189">
    <property type="component" value="Unassembled WGS sequence"/>
</dbReference>
<sequence>MSRRHIRPALYQTSQIIDGSPHIFAGNYSPPTQPFNSNNATLEYQSVGSLQAFQQFHATIGSSEVTISLNYGTTIKGPLDFPISPPSRVDGSGG</sequence>
<keyword evidence="2" id="KW-1185">Reference proteome</keyword>
<protein>
    <submittedName>
        <fullName evidence="1">Uncharacterized protein</fullName>
    </submittedName>
</protein>
<evidence type="ECO:0000313" key="2">
    <source>
        <dbReference type="Proteomes" id="UP000720189"/>
    </source>
</evidence>